<keyword evidence="4" id="KW-0564">Palmitate</keyword>
<dbReference type="STRING" id="1548749.LS48_09330"/>
<evidence type="ECO:0000256" key="5">
    <source>
        <dbReference type="ARBA" id="ARBA00023288"/>
    </source>
</evidence>
<accession>A0A137RGY5</accession>
<evidence type="ECO:0000313" key="7">
    <source>
        <dbReference type="EMBL" id="KXN98752.1"/>
    </source>
</evidence>
<evidence type="ECO:0000313" key="8">
    <source>
        <dbReference type="Proteomes" id="UP000070138"/>
    </source>
</evidence>
<dbReference type="InterPro" id="IPR011250">
    <property type="entry name" value="OMP/PagP_B-barrel"/>
</dbReference>
<keyword evidence="3" id="KW-0472">Membrane</keyword>
<dbReference type="InterPro" id="IPR005534">
    <property type="entry name" value="Curli_assmbl/transp-comp_CsgG"/>
</dbReference>
<reference evidence="8" key="1">
    <citation type="submission" date="2014-10" db="EMBL/GenBank/DDBJ databases">
        <title>Genome sequencing of Vitellibacter sp. D-24.</title>
        <authorList>
            <person name="Thevarajoo S."/>
            <person name="Selvaratnam C."/>
            <person name="Goh K.M."/>
            <person name="Chong C.S."/>
        </authorList>
    </citation>
    <scope>NUCLEOTIDE SEQUENCE [LARGE SCALE GENOMIC DNA]</scope>
    <source>
        <strain evidence="8">D-24</strain>
    </source>
</reference>
<dbReference type="GO" id="GO:0030288">
    <property type="term" value="C:outer membrane-bounded periplasmic space"/>
    <property type="evidence" value="ECO:0007669"/>
    <property type="project" value="InterPro"/>
</dbReference>
<sequence length="460" mass="51381">MKIFLKSLSLLGVLMLSSCGAYFNQPMFQEAARTGEFSKSTSTLLDLPAAAQPLEVAVYNFSDQTGQYKAVENGSTFSTAVSQGGTTMLIKALEDSGWFIPIERENLSNLSTERNIIRNTKQEYIKNLNPNEPPLPPLLYAGLLLEGGIISYDTNIITGGMGARYFGLGGSAKYRQDRITVYLRAVSTSNGEILKTVYVSKTILSQAIDASFFRFVKFQRLLEAETGVTQNEPVQLAMKDAIEKAVHDLIIEGIQKQFWSTQGGKEVNDQLVADYIAEKEKDESTLLFDRLQVGREAKNALSISLGGNLPDNDYSTQELGFLARLEYKKHFGRYFNANLKASAFRIDNGRQYRNVFASADLNGEFALLPNDKFTPFIYAGSGVIIALLDPRNDNAFDTGEPFFKVQYGVGLEYFISKKFGIKVFGEHNLVFTDKLEKAVQGKRNDFYYNFGVGLNYYFKL</sequence>
<name>A0A137RGY5_9FLAO</name>
<dbReference type="PATRIC" id="fig|1548749.3.peg.1963"/>
<keyword evidence="8" id="KW-1185">Reference proteome</keyword>
<dbReference type="PANTHER" id="PTHR41164:SF1">
    <property type="entry name" value="CURLI PRODUCTION ASSEMBLY_TRANSPORT COMPONENT CSGG"/>
    <property type="match status" value="1"/>
</dbReference>
<evidence type="ECO:0000256" key="2">
    <source>
        <dbReference type="ARBA" id="ARBA00022729"/>
    </source>
</evidence>
<feature type="signal peptide" evidence="6">
    <location>
        <begin position="1"/>
        <end position="23"/>
    </location>
</feature>
<keyword evidence="2 6" id="KW-0732">Signal</keyword>
<dbReference type="SUPFAM" id="SSF56925">
    <property type="entry name" value="OMPA-like"/>
    <property type="match status" value="1"/>
</dbReference>
<evidence type="ECO:0000256" key="4">
    <source>
        <dbReference type="ARBA" id="ARBA00023139"/>
    </source>
</evidence>
<keyword evidence="5" id="KW-0449">Lipoprotein</keyword>
<protein>
    <submittedName>
        <fullName evidence="7">Membrane protein</fullName>
    </submittedName>
</protein>
<dbReference type="EMBL" id="JRWG01000005">
    <property type="protein sequence ID" value="KXN98752.1"/>
    <property type="molecule type" value="Genomic_DNA"/>
</dbReference>
<comment type="caution">
    <text evidence="7">The sequence shown here is derived from an EMBL/GenBank/DDBJ whole genome shotgun (WGS) entry which is preliminary data.</text>
</comment>
<dbReference type="OrthoDB" id="1110708at2"/>
<dbReference type="Proteomes" id="UP000070138">
    <property type="component" value="Unassembled WGS sequence"/>
</dbReference>
<evidence type="ECO:0000256" key="3">
    <source>
        <dbReference type="ARBA" id="ARBA00023136"/>
    </source>
</evidence>
<organism evidence="7 8">
    <name type="scientific">Aequorivita aquimaris</name>
    <dbReference type="NCBI Taxonomy" id="1548749"/>
    <lineage>
        <taxon>Bacteria</taxon>
        <taxon>Pseudomonadati</taxon>
        <taxon>Bacteroidota</taxon>
        <taxon>Flavobacteriia</taxon>
        <taxon>Flavobacteriales</taxon>
        <taxon>Flavobacteriaceae</taxon>
        <taxon>Aequorivita</taxon>
    </lineage>
</organism>
<dbReference type="PROSITE" id="PS51257">
    <property type="entry name" value="PROKAR_LIPOPROTEIN"/>
    <property type="match status" value="1"/>
</dbReference>
<dbReference type="AlphaFoldDB" id="A0A137RGY5"/>
<dbReference type="PANTHER" id="PTHR41164">
    <property type="entry name" value="CURLI PRODUCTION ASSEMBLY/TRANSPORT COMPONENT CSGG"/>
    <property type="match status" value="1"/>
</dbReference>
<gene>
    <name evidence="7" type="ORF">LS48_09330</name>
</gene>
<evidence type="ECO:0000256" key="6">
    <source>
        <dbReference type="SAM" id="SignalP"/>
    </source>
</evidence>
<reference evidence="7 8" key="2">
    <citation type="journal article" date="2016" name="Int. J. Syst. Evol. Microbiol.">
        <title>Vitellibacter aquimaris sp. nov., a marine bacterium isolated from seawater.</title>
        <authorList>
            <person name="Thevarajoo S."/>
            <person name="Selvaratnam C."/>
            <person name="Goh K.M."/>
            <person name="Hong K.W."/>
            <person name="Chan X.Y."/>
            <person name="Chan K.G."/>
            <person name="Chong C.S."/>
        </authorList>
    </citation>
    <scope>NUCLEOTIDE SEQUENCE [LARGE SCALE GENOMIC DNA]</scope>
    <source>
        <strain evidence="7 8">D-24</strain>
    </source>
</reference>
<feature type="chain" id="PRO_5007479672" evidence="6">
    <location>
        <begin position="24"/>
        <end position="460"/>
    </location>
</feature>
<dbReference type="RefSeq" id="WP_062622284.1">
    <property type="nucleotide sequence ID" value="NZ_JRWG01000005.1"/>
</dbReference>
<dbReference type="Gene3D" id="2.40.160.20">
    <property type="match status" value="1"/>
</dbReference>
<dbReference type="Gene3D" id="3.40.50.10610">
    <property type="entry name" value="ABC-type transport auxiliary lipoprotein component"/>
    <property type="match status" value="2"/>
</dbReference>
<dbReference type="Pfam" id="PF03783">
    <property type="entry name" value="CsgG"/>
    <property type="match status" value="1"/>
</dbReference>
<proteinExistence type="predicted"/>
<evidence type="ECO:0000256" key="1">
    <source>
        <dbReference type="ARBA" id="ARBA00022475"/>
    </source>
</evidence>
<keyword evidence="1" id="KW-1003">Cell membrane</keyword>